<accession>A0ABR4Q9M8</accession>
<protein>
    <submittedName>
        <fullName evidence="2">Uncharacterized protein</fullName>
    </submittedName>
</protein>
<evidence type="ECO:0000313" key="3">
    <source>
        <dbReference type="Proteomes" id="UP001651158"/>
    </source>
</evidence>
<evidence type="ECO:0000256" key="1">
    <source>
        <dbReference type="SAM" id="MobiDB-lite"/>
    </source>
</evidence>
<reference evidence="2 3" key="1">
    <citation type="journal article" date="2022" name="Front. Cell. Infect. Microbiol.">
        <title>The Genomes of Two Strains of Taenia crassiceps the Animal Model for the Study of Human Cysticercosis.</title>
        <authorList>
            <person name="Bobes R.J."/>
            <person name="Estrada K."/>
            <person name="Rios-Valencia D.G."/>
            <person name="Calderon-Gallegos A."/>
            <person name="de la Torre P."/>
            <person name="Carrero J.C."/>
            <person name="Sanchez-Flores A."/>
            <person name="Laclette J.P."/>
        </authorList>
    </citation>
    <scope>NUCLEOTIDE SEQUENCE [LARGE SCALE GENOMIC DNA]</scope>
    <source>
        <strain evidence="2">WFUcys</strain>
    </source>
</reference>
<dbReference type="EMBL" id="JAKROA010000006">
    <property type="protein sequence ID" value="KAL5106179.1"/>
    <property type="molecule type" value="Genomic_DNA"/>
</dbReference>
<feature type="region of interest" description="Disordered" evidence="1">
    <location>
        <begin position="29"/>
        <end position="51"/>
    </location>
</feature>
<keyword evidence="3" id="KW-1185">Reference proteome</keyword>
<organism evidence="2 3">
    <name type="scientific">Taenia crassiceps</name>
    <dbReference type="NCBI Taxonomy" id="6207"/>
    <lineage>
        <taxon>Eukaryota</taxon>
        <taxon>Metazoa</taxon>
        <taxon>Spiralia</taxon>
        <taxon>Lophotrochozoa</taxon>
        <taxon>Platyhelminthes</taxon>
        <taxon>Cestoda</taxon>
        <taxon>Eucestoda</taxon>
        <taxon>Cyclophyllidea</taxon>
        <taxon>Taeniidae</taxon>
        <taxon>Taenia</taxon>
    </lineage>
</organism>
<gene>
    <name evidence="2" type="ORF">TcWFU_004414</name>
</gene>
<dbReference type="Proteomes" id="UP001651158">
    <property type="component" value="Unassembled WGS sequence"/>
</dbReference>
<name>A0ABR4Q9M8_9CEST</name>
<sequence>MEGTIGVKRCPISYPKVVSKSTCGHDFGDDEDSPVRGLTSERRDDVKECTQSRGTQPLNRIILHARPLSRRLMLHMWCHSL</sequence>
<proteinExistence type="predicted"/>
<evidence type="ECO:0000313" key="2">
    <source>
        <dbReference type="EMBL" id="KAL5106179.1"/>
    </source>
</evidence>
<feature type="compositionally biased region" description="Basic and acidic residues" evidence="1">
    <location>
        <begin position="39"/>
        <end position="50"/>
    </location>
</feature>
<comment type="caution">
    <text evidence="2">The sequence shown here is derived from an EMBL/GenBank/DDBJ whole genome shotgun (WGS) entry which is preliminary data.</text>
</comment>